<evidence type="ECO:0000313" key="3">
    <source>
        <dbReference type="EMBL" id="GMU10573.1"/>
    </source>
</evidence>
<feature type="domain" description="Right handed beta helix" evidence="2">
    <location>
        <begin position="77"/>
        <end position="235"/>
    </location>
</feature>
<name>A0ABQ6R520_9BACT</name>
<proteinExistence type="predicted"/>
<evidence type="ECO:0000256" key="1">
    <source>
        <dbReference type="SAM" id="SignalP"/>
    </source>
</evidence>
<protein>
    <recommendedName>
        <fullName evidence="2">Right handed beta helix domain-containing protein</fullName>
    </recommendedName>
</protein>
<dbReference type="Pfam" id="PF13229">
    <property type="entry name" value="Beta_helix"/>
    <property type="match status" value="1"/>
</dbReference>
<dbReference type="InterPro" id="IPR012334">
    <property type="entry name" value="Pectin_lyas_fold"/>
</dbReference>
<dbReference type="SMART" id="SM00710">
    <property type="entry name" value="PbH1"/>
    <property type="match status" value="4"/>
</dbReference>
<dbReference type="EMBL" id="BTTX01000008">
    <property type="protein sequence ID" value="GMU10573.1"/>
    <property type="molecule type" value="Genomic_DNA"/>
</dbReference>
<evidence type="ECO:0000313" key="4">
    <source>
        <dbReference type="Proteomes" id="UP001342631"/>
    </source>
</evidence>
<dbReference type="InterPro" id="IPR011050">
    <property type="entry name" value="Pectin_lyase_fold/virulence"/>
</dbReference>
<organism evidence="3 4">
    <name type="scientific">Corallococcus caeni</name>
    <dbReference type="NCBI Taxonomy" id="3082388"/>
    <lineage>
        <taxon>Bacteria</taxon>
        <taxon>Pseudomonadati</taxon>
        <taxon>Myxococcota</taxon>
        <taxon>Myxococcia</taxon>
        <taxon>Myxococcales</taxon>
        <taxon>Cystobacterineae</taxon>
        <taxon>Myxococcaceae</taxon>
        <taxon>Corallococcus</taxon>
    </lineage>
</organism>
<evidence type="ECO:0000259" key="2">
    <source>
        <dbReference type="Pfam" id="PF13229"/>
    </source>
</evidence>
<dbReference type="RefSeq" id="WP_338281709.1">
    <property type="nucleotide sequence ID" value="NZ_BTTX01000008.1"/>
</dbReference>
<dbReference type="InterPro" id="IPR006626">
    <property type="entry name" value="PbH1"/>
</dbReference>
<feature type="chain" id="PRO_5045401384" description="Right handed beta helix domain-containing protein" evidence="1">
    <location>
        <begin position="26"/>
        <end position="388"/>
    </location>
</feature>
<dbReference type="Gene3D" id="2.160.20.10">
    <property type="entry name" value="Single-stranded right-handed beta-helix, Pectin lyase-like"/>
    <property type="match status" value="1"/>
</dbReference>
<dbReference type="Proteomes" id="UP001342631">
    <property type="component" value="Unassembled WGS sequence"/>
</dbReference>
<dbReference type="SUPFAM" id="SSF51126">
    <property type="entry name" value="Pectin lyase-like"/>
    <property type="match status" value="1"/>
</dbReference>
<reference evidence="3 4" key="1">
    <citation type="journal article" date="2024" name="Arch. Microbiol.">
        <title>Corallococcus caeni sp. nov., a novel myxobacterium isolated from activated sludge.</title>
        <authorList>
            <person name="Tomita S."/>
            <person name="Nakai R."/>
            <person name="Kuroda K."/>
            <person name="Kurashita H."/>
            <person name="Hatamoto M."/>
            <person name="Yamaguchi T."/>
            <person name="Narihiro T."/>
        </authorList>
    </citation>
    <scope>NUCLEOTIDE SEQUENCE [LARGE SCALE GENOMIC DNA]</scope>
    <source>
        <strain evidence="3 4">NO1</strain>
    </source>
</reference>
<feature type="signal peptide" evidence="1">
    <location>
        <begin position="1"/>
        <end position="25"/>
    </location>
</feature>
<keyword evidence="4" id="KW-1185">Reference proteome</keyword>
<keyword evidence="1" id="KW-0732">Signal</keyword>
<accession>A0ABQ6R520</accession>
<dbReference type="InterPro" id="IPR039448">
    <property type="entry name" value="Beta_helix"/>
</dbReference>
<sequence length="388" mass="41505">MHKVMGFFVTMAIAGLALGAPPALAADREPLDARFQQAKPVECDVQCGDVITQHTKLTHDLSCSGTDGPALTIEGDGIVLDLGGHTVRDSGLSQPGGYGIVVSGDSMVRNGTIRGFAISIFTEGASYLRLHELKFEDNGVAVYDFTSTYFLVTHSRFIGSNYVFFNDFEQSYGLFDVRSSQFENNGNVFLLQGHIADILDSTFTSNGLVLDCFSGSLRVRSSIFTRNQAVVRAVDTGGRPDFCGHLRFEDSLLANNTSFGTTAEPVWVPQSLELVNNLFVGNGSGLEVYTFTVYVHGNTFLNNAGGLTLSNLPYVALPQTGIVRANRFLYNDGDGLRVPPPHTPTVIGNVAVGNTGWGIYAPTAYDGGGNVARNNGAGNCEGILCAPY</sequence>
<gene>
    <name evidence="3" type="ORF">ASNO1_68270</name>
</gene>
<comment type="caution">
    <text evidence="3">The sequence shown here is derived from an EMBL/GenBank/DDBJ whole genome shotgun (WGS) entry which is preliminary data.</text>
</comment>